<feature type="transmembrane region" description="Helical" evidence="1">
    <location>
        <begin position="20"/>
        <end position="38"/>
    </location>
</feature>
<dbReference type="InterPro" id="IPR027417">
    <property type="entry name" value="P-loop_NTPase"/>
</dbReference>
<dbReference type="EMBL" id="JAHRHJ020000003">
    <property type="protein sequence ID" value="KAH9321009.1"/>
    <property type="molecule type" value="Genomic_DNA"/>
</dbReference>
<name>A0AA38GCW7_TAXCH</name>
<protein>
    <recommendedName>
        <fullName evidence="4">Kinesin motor domain-containing protein</fullName>
    </recommendedName>
</protein>
<dbReference type="SUPFAM" id="SSF52540">
    <property type="entry name" value="P-loop containing nucleoside triphosphate hydrolases"/>
    <property type="match status" value="1"/>
</dbReference>
<dbReference type="Proteomes" id="UP000824469">
    <property type="component" value="Unassembled WGS sequence"/>
</dbReference>
<dbReference type="GO" id="GO:0015630">
    <property type="term" value="C:microtubule cytoskeleton"/>
    <property type="evidence" value="ECO:0007669"/>
    <property type="project" value="TreeGrafter"/>
</dbReference>
<dbReference type="GO" id="GO:0007018">
    <property type="term" value="P:microtubule-based movement"/>
    <property type="evidence" value="ECO:0007669"/>
    <property type="project" value="InterPro"/>
</dbReference>
<gene>
    <name evidence="2" type="ORF">KI387_015648</name>
</gene>
<evidence type="ECO:0000313" key="2">
    <source>
        <dbReference type="EMBL" id="KAH9321009.1"/>
    </source>
</evidence>
<keyword evidence="1" id="KW-0812">Transmembrane</keyword>
<dbReference type="GO" id="GO:0003777">
    <property type="term" value="F:microtubule motor activity"/>
    <property type="evidence" value="ECO:0007669"/>
    <property type="project" value="InterPro"/>
</dbReference>
<comment type="caution">
    <text evidence="2">The sequence shown here is derived from an EMBL/GenBank/DDBJ whole genome shotgun (WGS) entry which is preliminary data.</text>
</comment>
<proteinExistence type="predicted"/>
<feature type="non-terminal residue" evidence="2">
    <location>
        <position position="1"/>
    </location>
</feature>
<organism evidence="2 3">
    <name type="scientific">Taxus chinensis</name>
    <name type="common">Chinese yew</name>
    <name type="synonym">Taxus wallichiana var. chinensis</name>
    <dbReference type="NCBI Taxonomy" id="29808"/>
    <lineage>
        <taxon>Eukaryota</taxon>
        <taxon>Viridiplantae</taxon>
        <taxon>Streptophyta</taxon>
        <taxon>Embryophyta</taxon>
        <taxon>Tracheophyta</taxon>
        <taxon>Spermatophyta</taxon>
        <taxon>Pinopsida</taxon>
        <taxon>Pinidae</taxon>
        <taxon>Conifers II</taxon>
        <taxon>Cupressales</taxon>
        <taxon>Taxaceae</taxon>
        <taxon>Taxus</taxon>
    </lineage>
</organism>
<dbReference type="Gene3D" id="3.40.850.10">
    <property type="entry name" value="Kinesin motor domain"/>
    <property type="match status" value="1"/>
</dbReference>
<keyword evidence="3" id="KW-1185">Reference proteome</keyword>
<dbReference type="PANTHER" id="PTHR47972">
    <property type="entry name" value="KINESIN-LIKE PROTEIN KLP-3"/>
    <property type="match status" value="1"/>
</dbReference>
<sequence>NLQISRDHQGHVSTSSACKHVILIIFSSIIFQQLLINFNHLHTKFGGIFQPNFTSRGGQEKTLMFLHISPEVDAYGETMSTLKFAERVATGELGAATSNKESGEIRELKEQV</sequence>
<dbReference type="InterPro" id="IPR036961">
    <property type="entry name" value="Kinesin_motor_dom_sf"/>
</dbReference>
<evidence type="ECO:0000313" key="3">
    <source>
        <dbReference type="Proteomes" id="UP000824469"/>
    </source>
</evidence>
<dbReference type="InterPro" id="IPR027640">
    <property type="entry name" value="Kinesin-like_fam"/>
</dbReference>
<reference evidence="2 3" key="1">
    <citation type="journal article" date="2021" name="Nat. Plants">
        <title>The Taxus genome provides insights into paclitaxel biosynthesis.</title>
        <authorList>
            <person name="Xiong X."/>
            <person name="Gou J."/>
            <person name="Liao Q."/>
            <person name="Li Y."/>
            <person name="Zhou Q."/>
            <person name="Bi G."/>
            <person name="Li C."/>
            <person name="Du R."/>
            <person name="Wang X."/>
            <person name="Sun T."/>
            <person name="Guo L."/>
            <person name="Liang H."/>
            <person name="Lu P."/>
            <person name="Wu Y."/>
            <person name="Zhang Z."/>
            <person name="Ro D.K."/>
            <person name="Shang Y."/>
            <person name="Huang S."/>
            <person name="Yan J."/>
        </authorList>
    </citation>
    <scope>NUCLEOTIDE SEQUENCE [LARGE SCALE GENOMIC DNA]</scope>
    <source>
        <strain evidence="2">Ta-2019</strain>
    </source>
</reference>
<accession>A0AA38GCW7</accession>
<feature type="non-terminal residue" evidence="2">
    <location>
        <position position="112"/>
    </location>
</feature>
<evidence type="ECO:0000256" key="1">
    <source>
        <dbReference type="SAM" id="Phobius"/>
    </source>
</evidence>
<dbReference type="AlphaFoldDB" id="A0AA38GCW7"/>
<keyword evidence="1" id="KW-1133">Transmembrane helix</keyword>
<dbReference type="PANTHER" id="PTHR47972:SF28">
    <property type="entry name" value="KINESIN-LIKE PROTEIN KLP-3"/>
    <property type="match status" value="1"/>
</dbReference>
<evidence type="ECO:0008006" key="4">
    <source>
        <dbReference type="Google" id="ProtNLM"/>
    </source>
</evidence>
<dbReference type="GO" id="GO:0008017">
    <property type="term" value="F:microtubule binding"/>
    <property type="evidence" value="ECO:0007669"/>
    <property type="project" value="TreeGrafter"/>
</dbReference>
<keyword evidence="1" id="KW-0472">Membrane</keyword>